<accession>A0A6C0CW17</accession>
<organism evidence="1">
    <name type="scientific">viral metagenome</name>
    <dbReference type="NCBI Taxonomy" id="1070528"/>
    <lineage>
        <taxon>unclassified sequences</taxon>
        <taxon>metagenomes</taxon>
        <taxon>organismal metagenomes</taxon>
    </lineage>
</organism>
<dbReference type="InterPro" id="IPR043918">
    <property type="entry name" value="DUF5760"/>
</dbReference>
<reference evidence="1" key="1">
    <citation type="journal article" date="2020" name="Nature">
        <title>Giant virus diversity and host interactions through global metagenomics.</title>
        <authorList>
            <person name="Schulz F."/>
            <person name="Roux S."/>
            <person name="Paez-Espino D."/>
            <person name="Jungbluth S."/>
            <person name="Walsh D.A."/>
            <person name="Denef V.J."/>
            <person name="McMahon K.D."/>
            <person name="Konstantinidis K.T."/>
            <person name="Eloe-Fadrosh E.A."/>
            <person name="Kyrpides N.C."/>
            <person name="Woyke T."/>
        </authorList>
    </citation>
    <scope>NUCLEOTIDE SEQUENCE</scope>
    <source>
        <strain evidence="1">GVMAG-M-3300023109-53</strain>
    </source>
</reference>
<dbReference type="AlphaFoldDB" id="A0A6C0CW17"/>
<name>A0A6C0CW17_9ZZZZ</name>
<dbReference type="Pfam" id="PF19064">
    <property type="entry name" value="DUF5760"/>
    <property type="match status" value="1"/>
</dbReference>
<dbReference type="EMBL" id="MN739506">
    <property type="protein sequence ID" value="QHT09036.1"/>
    <property type="molecule type" value="Genomic_DNA"/>
</dbReference>
<evidence type="ECO:0000313" key="1">
    <source>
        <dbReference type="EMBL" id="QHT09036.1"/>
    </source>
</evidence>
<protein>
    <submittedName>
        <fullName evidence="1">Uncharacterized protein</fullName>
    </submittedName>
</protein>
<sequence length="117" mass="13873">MDTKQELVSHIRNWIQIDNEISDMQKKIKLCREEKKKLTESLVDVMKTNEIDCFDINDGKLIYSKTKTKKAISKKTLLDALSKYFKEDEELAKEVSEHILNSREETIKENIRRKVEK</sequence>
<proteinExistence type="predicted"/>